<name>A0ABN8QN25_9CNID</name>
<dbReference type="InterPro" id="IPR011989">
    <property type="entry name" value="ARM-like"/>
</dbReference>
<reference evidence="3 4" key="1">
    <citation type="submission" date="2022-05" db="EMBL/GenBank/DDBJ databases">
        <authorList>
            <consortium name="Genoscope - CEA"/>
            <person name="William W."/>
        </authorList>
    </citation>
    <scope>NUCLEOTIDE SEQUENCE [LARGE SCALE GENOMIC DNA]</scope>
</reference>
<dbReference type="Pfam" id="PF20210">
    <property type="entry name" value="Laa1_Sip1_HTR5"/>
    <property type="match status" value="1"/>
</dbReference>
<comment type="similarity">
    <text evidence="1">Belongs to the HEATR5 family.</text>
</comment>
<proteinExistence type="inferred from homology"/>
<comment type="caution">
    <text evidence="3">The sequence shown here is derived from an EMBL/GenBank/DDBJ whole genome shotgun (WGS) entry which is preliminary data.</text>
</comment>
<dbReference type="Gene3D" id="1.25.10.10">
    <property type="entry name" value="Leucine-rich Repeat Variant"/>
    <property type="match status" value="2"/>
</dbReference>
<evidence type="ECO:0008006" key="5">
    <source>
        <dbReference type="Google" id="ProtNLM"/>
    </source>
</evidence>
<dbReference type="SUPFAM" id="SSF48371">
    <property type="entry name" value="ARM repeat"/>
    <property type="match status" value="2"/>
</dbReference>
<feature type="compositionally biased region" description="Basic and acidic residues" evidence="2">
    <location>
        <begin position="1224"/>
        <end position="1233"/>
    </location>
</feature>
<dbReference type="EMBL" id="CALNXK010000141">
    <property type="protein sequence ID" value="CAH3167611.1"/>
    <property type="molecule type" value="Genomic_DNA"/>
</dbReference>
<evidence type="ECO:0000256" key="2">
    <source>
        <dbReference type="SAM" id="MobiDB-lite"/>
    </source>
</evidence>
<feature type="region of interest" description="Disordered" evidence="2">
    <location>
        <begin position="1184"/>
        <end position="1233"/>
    </location>
</feature>
<dbReference type="InterPro" id="IPR046837">
    <property type="entry name" value="Laa1/Sip1/HEATR5-like_HEAT"/>
</dbReference>
<dbReference type="InterPro" id="IPR040108">
    <property type="entry name" value="Laa1/Sip1/HEATR5"/>
</dbReference>
<evidence type="ECO:0000313" key="3">
    <source>
        <dbReference type="EMBL" id="CAH3167611.1"/>
    </source>
</evidence>
<accession>A0ABN8QN25</accession>
<dbReference type="Proteomes" id="UP001159405">
    <property type="component" value="Unassembled WGS sequence"/>
</dbReference>
<feature type="compositionally biased region" description="Acidic residues" evidence="2">
    <location>
        <begin position="1200"/>
        <end position="1213"/>
    </location>
</feature>
<evidence type="ECO:0000313" key="4">
    <source>
        <dbReference type="Proteomes" id="UP001159405"/>
    </source>
</evidence>
<gene>
    <name evidence="3" type="ORF">PLOB_00008776</name>
</gene>
<dbReference type="PANTHER" id="PTHR21663:SF0">
    <property type="entry name" value="HEAT REPEAT-CONTAINING PROTEIN 5B"/>
    <property type="match status" value="1"/>
</dbReference>
<keyword evidence="4" id="KW-1185">Reference proteome</keyword>
<feature type="compositionally biased region" description="Acidic residues" evidence="2">
    <location>
        <begin position="1661"/>
        <end position="1671"/>
    </location>
</feature>
<dbReference type="Pfam" id="PF25468">
    <property type="entry name" value="HEAT_HEATR5A"/>
    <property type="match status" value="1"/>
</dbReference>
<feature type="region of interest" description="Disordered" evidence="2">
    <location>
        <begin position="1651"/>
        <end position="1671"/>
    </location>
</feature>
<dbReference type="InterPro" id="IPR016024">
    <property type="entry name" value="ARM-type_fold"/>
</dbReference>
<sequence length="2054" mass="222582">MDFDTPTLLYNEEEYGRTPKNHKSIFIYEWLRNLEDNIPVASKAQIKDSQQKLEVQLSKQLTEILGPPTRQLLAKCYALLYSVGNTFTMYETVNKCSDIIKSKDESQSYLPVKLTAVTCIGAIYEKLGRMAGGSFQETVQTLIKAMKNAESQGRCEIMLCLERVLRGLGSNGAMIHRDVYKAVRGALTDRSMSVRCAAAKCALELMKQANFLYTSELENMTSTCFKALEGSNYDVRVCIAQLIGSLMAMTQTPLTPATGKGKKTVSPCSLEEVFASMSGGFLRGGTGFLKGGGGELLKSTAPREVRVGVTQAYVVFFTEMGGVWVQRNMSLILKHVLELLSSPKATQTHVEAVYSRRCVSFILRAVLGRLLGEPAQLDAAKELCNLITKQMNMVNEAVHGAADSSSSASVIQSMDDVISTQHVLVCALQELGCLVQGLSTNGMSLIHENLLDHVLSVLLHPAPAAQLLAAWCLRCITVAAPSQATPLIDRCINRISSLKSSGEAVGGYAHTLAALVGGVYQCPLGIPHAKGRAIFNVADELLKTATQNPRLALHKSKAGWILLGALMTLGPSVVKHHLPQMLALWSNAFPKTVKDFNEEKNRGDAYTWHVTLECRAGALCSMASFCASCSALLNDDLTRHLLATTDACLAMIPSFPQIIKQHGNHLKASSAIVRLRLYSVLSLLRPKLYEGFFHSLLRCLVAEFTLAENPAMTTTSLLRTVCHKDDSILLGSWLQETDHKFVEEQLQTNSASGSGSLEHDPSCIFERCPEGEDVPGPLPLGVAVIDWSIKLFGAVFPYVAQKHRSQLLAHFAECIRQAKSSRQQAIQTNILTAFLVSLKGLAESKTSVGDEDVRNTAVNLVMGAVTNPDPIVRCAAGEALGRIAQAVGSPIFTSNITQKIFDQLKAARDAVSRTGYSVALGCIHRYVGGMASGHHLNSSVSILLALAKDSSSSLVQVWALHALALIADCGGPMFRSYVNPTLEQVVDLVLTVPSAITEVHQCLGKCLAALITSIGPELQGTSKSIRDLRLSCVVACAIMQNHPDSLVQAEAINCLQQLHVFAPSHINIGTVVRKLCVNLSSPHLLLRRATVACLRQLSQREAKEVCENASAAAEELNKRRQSSYAVVIGDKGLEGALFGMLDTETDVRLTSDIHDTLNSMLQSLAANNLTHWLGLCRDVLSASKSGKGGNGGDAQKRETEEEADEGGEGDADEGGGMTAGEAPEETHPKVDPRWPTRVFATECIKKIITVCQSRQQAHFDLALARERRQQTGEDFLVMHLQEVVRMVFIAATAICDQLKLAGLSTLQDVVNIFASVSDPDYPGHVILEQFQAQVGAALRPAFASDMPSDVTAMACEVCSAWIASGIARDLNDVRRIQQLLVTKLSKVGQAKDSSLQLYNEAATTMEKLAVLKAWAEVYIVAMKQQDSPTPSSAGEEEDFTESSGSLLELVQPELKSLSKYWLGALKDHALLALPAEYSSQLPPQGGMFYSPDSMDQAKPHYQSSWPSVVHAASLWLNNGGFESIKRDMEQGLSSGSVEINNGAVITTAKTPTEVNADYFHLLVGICMESLCSSRATQPNSTVSACLSAFYSLLDSQWARTLIGKEQILGVELLSVLHRVLLTRESLDIHFAAIRVVSQIIKAAQESLDSKKAANADASESSGEESEGEEDLTPGRSLVFGVMEICMCVLRRQLPNLLPSSSASNQQPVLLVAIGSGFKSLTEQSSKLICEAVSILPAVTGLCTPEASVNVLPSVLYLLTCALREVALIMDSSSQKARSAILQALKQLTTSPYTHNPKCSKDWIDLLQSALATVLSDAKANVGNTPNVAAPQSVAMDDSVFMLALAIFILSAPKEVVLASDLQSQSINVFNRCITSTNIQIQLKALQTLESVFQCRERSVAFPFINALAPHVVMILNNMCVDKPTREDQLTVTLEAIKIMEILVDLTEDHLKVHMLGLLVPILVALLLDSTSLPKGSKIAKTLHEQGLQKLMKIGPKYPDPFRTVMTSSPDLKPRLEAAVRANQTLVKPKQPAVQPKVAPAKPSIKLRMDFSNYK</sequence>
<evidence type="ECO:0000256" key="1">
    <source>
        <dbReference type="ARBA" id="ARBA00008304"/>
    </source>
</evidence>
<protein>
    <recommendedName>
        <fullName evidence="5">HEAT repeat-containing protein 5B</fullName>
    </recommendedName>
</protein>
<organism evidence="3 4">
    <name type="scientific">Porites lobata</name>
    <dbReference type="NCBI Taxonomy" id="104759"/>
    <lineage>
        <taxon>Eukaryota</taxon>
        <taxon>Metazoa</taxon>
        <taxon>Cnidaria</taxon>
        <taxon>Anthozoa</taxon>
        <taxon>Hexacorallia</taxon>
        <taxon>Scleractinia</taxon>
        <taxon>Fungiina</taxon>
        <taxon>Poritidae</taxon>
        <taxon>Porites</taxon>
    </lineage>
</organism>
<dbReference type="PANTHER" id="PTHR21663">
    <property type="entry name" value="HYPOTHETICAL HEAT DOMAIN-CONTAINING"/>
    <property type="match status" value="1"/>
</dbReference>